<evidence type="ECO:0000313" key="3">
    <source>
        <dbReference type="Proteomes" id="UP001140949"/>
    </source>
</evidence>
<dbReference type="EMBL" id="JANAVB010043150">
    <property type="protein sequence ID" value="KAJ6793302.1"/>
    <property type="molecule type" value="Genomic_DNA"/>
</dbReference>
<feature type="region of interest" description="Disordered" evidence="1">
    <location>
        <begin position="1"/>
        <end position="38"/>
    </location>
</feature>
<dbReference type="Proteomes" id="UP001140949">
    <property type="component" value="Unassembled WGS sequence"/>
</dbReference>
<protein>
    <submittedName>
        <fullName evidence="2">Uncharacterized protein</fullName>
    </submittedName>
</protein>
<accession>A0AAX6DN87</accession>
<organism evidence="2 3">
    <name type="scientific">Iris pallida</name>
    <name type="common">Sweet iris</name>
    <dbReference type="NCBI Taxonomy" id="29817"/>
    <lineage>
        <taxon>Eukaryota</taxon>
        <taxon>Viridiplantae</taxon>
        <taxon>Streptophyta</taxon>
        <taxon>Embryophyta</taxon>
        <taxon>Tracheophyta</taxon>
        <taxon>Spermatophyta</taxon>
        <taxon>Magnoliopsida</taxon>
        <taxon>Liliopsida</taxon>
        <taxon>Asparagales</taxon>
        <taxon>Iridaceae</taxon>
        <taxon>Iridoideae</taxon>
        <taxon>Irideae</taxon>
        <taxon>Iris</taxon>
    </lineage>
</organism>
<evidence type="ECO:0000256" key="1">
    <source>
        <dbReference type="SAM" id="MobiDB-lite"/>
    </source>
</evidence>
<gene>
    <name evidence="2" type="ORF">M6B38_112910</name>
</gene>
<proteinExistence type="predicted"/>
<evidence type="ECO:0000313" key="2">
    <source>
        <dbReference type="EMBL" id="KAJ6793302.1"/>
    </source>
</evidence>
<reference evidence="2" key="1">
    <citation type="journal article" date="2023" name="GigaByte">
        <title>Genome assembly of the bearded iris, Iris pallida Lam.</title>
        <authorList>
            <person name="Bruccoleri R.E."/>
            <person name="Oakeley E.J."/>
            <person name="Faust A.M.E."/>
            <person name="Altorfer M."/>
            <person name="Dessus-Babus S."/>
            <person name="Burckhardt D."/>
            <person name="Oertli M."/>
            <person name="Naumann U."/>
            <person name="Petersen F."/>
            <person name="Wong J."/>
        </authorList>
    </citation>
    <scope>NUCLEOTIDE SEQUENCE</scope>
    <source>
        <strain evidence="2">GSM-AAB239-AS_SAM_17_03QT</strain>
    </source>
</reference>
<dbReference type="AlphaFoldDB" id="A0AAX6DN87"/>
<feature type="compositionally biased region" description="Basic and acidic residues" evidence="1">
    <location>
        <begin position="1"/>
        <end position="23"/>
    </location>
</feature>
<keyword evidence="3" id="KW-1185">Reference proteome</keyword>
<reference evidence="2" key="2">
    <citation type="submission" date="2023-04" db="EMBL/GenBank/DDBJ databases">
        <authorList>
            <person name="Bruccoleri R.E."/>
            <person name="Oakeley E.J."/>
            <person name="Faust A.-M."/>
            <person name="Dessus-Babus S."/>
            <person name="Altorfer M."/>
            <person name="Burckhardt D."/>
            <person name="Oertli M."/>
            <person name="Naumann U."/>
            <person name="Petersen F."/>
            <person name="Wong J."/>
        </authorList>
    </citation>
    <scope>NUCLEOTIDE SEQUENCE</scope>
    <source>
        <strain evidence="2">GSM-AAB239-AS_SAM_17_03QT</strain>
        <tissue evidence="2">Leaf</tissue>
    </source>
</reference>
<comment type="caution">
    <text evidence="2">The sequence shown here is derived from an EMBL/GenBank/DDBJ whole genome shotgun (WGS) entry which is preliminary data.</text>
</comment>
<sequence>MENSRERGVRGRELTLGEKRSGARVEAAPPWRDRRHRSEESTLVAAQLLLRFGARRARC</sequence>
<name>A0AAX6DN87_IRIPA</name>